<evidence type="ECO:0000256" key="4">
    <source>
        <dbReference type="ARBA" id="ARBA00022540"/>
    </source>
</evidence>
<evidence type="ECO:0000256" key="3">
    <source>
        <dbReference type="ARBA" id="ARBA00022490"/>
    </source>
</evidence>
<reference evidence="10 11" key="1">
    <citation type="submission" date="2011-02" db="EMBL/GenBank/DDBJ databases">
        <title>The Genome Sequence of Sphaeroforma arctica JP610.</title>
        <authorList>
            <consortium name="The Broad Institute Genome Sequencing Platform"/>
            <person name="Russ C."/>
            <person name="Cuomo C."/>
            <person name="Young S.K."/>
            <person name="Zeng Q."/>
            <person name="Gargeya S."/>
            <person name="Alvarado L."/>
            <person name="Berlin A."/>
            <person name="Chapman S.B."/>
            <person name="Chen Z."/>
            <person name="Freedman E."/>
            <person name="Gellesch M."/>
            <person name="Goldberg J."/>
            <person name="Griggs A."/>
            <person name="Gujja S."/>
            <person name="Heilman E."/>
            <person name="Heiman D."/>
            <person name="Howarth C."/>
            <person name="Mehta T."/>
            <person name="Neiman D."/>
            <person name="Pearson M."/>
            <person name="Roberts A."/>
            <person name="Saif S."/>
            <person name="Shea T."/>
            <person name="Shenoy N."/>
            <person name="Sisk P."/>
            <person name="Stolte C."/>
            <person name="Sykes S."/>
            <person name="White J."/>
            <person name="Yandava C."/>
            <person name="Burger G."/>
            <person name="Gray M.W."/>
            <person name="Holland P.W.H."/>
            <person name="King N."/>
            <person name="Lang F.B.F."/>
            <person name="Roger A.J."/>
            <person name="Ruiz-Trillo I."/>
            <person name="Haas B."/>
            <person name="Nusbaum C."/>
            <person name="Birren B."/>
        </authorList>
    </citation>
    <scope>NUCLEOTIDE SEQUENCE [LARGE SCALE GENOMIC DNA]</scope>
    <source>
        <strain evidence="10 11">JP610</strain>
    </source>
</reference>
<dbReference type="eggNOG" id="KOG1467">
    <property type="taxonomic scope" value="Eukaryota"/>
</dbReference>
<dbReference type="STRING" id="667725.A0A0L0G6V9"/>
<dbReference type="InterPro" id="IPR037171">
    <property type="entry name" value="NagB/RpiA_transferase-like"/>
</dbReference>
<evidence type="ECO:0000256" key="5">
    <source>
        <dbReference type="ARBA" id="ARBA00022917"/>
    </source>
</evidence>
<dbReference type="GO" id="GO:0003743">
    <property type="term" value="F:translation initiation factor activity"/>
    <property type="evidence" value="ECO:0007669"/>
    <property type="project" value="UniProtKB-KW"/>
</dbReference>
<dbReference type="OrthoDB" id="10254737at2759"/>
<sequence>FYDETTSDISTSSTHPINIPVLYSYLYISCTSCFKRYLKFCTTFRCLRPGLQAQGIPVIVCCETYKFWAARVQTDCFVYNELDIPTDLIPPPNRTDDAAPSPLDKDDLPTNIGMINIVYDVTPPEFIDMIITEIGMIPCSSIPVILREYDVYKKEGAAVV</sequence>
<accession>A0A0L0G6V9</accession>
<comment type="subcellular location">
    <subcellularLocation>
        <location evidence="1">Cytoplasm</location>
        <location evidence="1">Cytosol</location>
    </subcellularLocation>
</comment>
<evidence type="ECO:0000256" key="6">
    <source>
        <dbReference type="ARBA" id="ARBA00044147"/>
    </source>
</evidence>
<dbReference type="GeneID" id="25903530"/>
<dbReference type="PANTHER" id="PTHR10233:SF14">
    <property type="entry name" value="TRANSLATION INITIATION FACTOR EIF-2B SUBUNIT DELTA"/>
    <property type="match status" value="1"/>
</dbReference>
<gene>
    <name evidence="10" type="ORF">SARC_03026</name>
</gene>
<evidence type="ECO:0000256" key="1">
    <source>
        <dbReference type="ARBA" id="ARBA00004514"/>
    </source>
</evidence>
<dbReference type="GO" id="GO:0005829">
    <property type="term" value="C:cytosol"/>
    <property type="evidence" value="ECO:0007669"/>
    <property type="project" value="UniProtKB-SubCell"/>
</dbReference>
<keyword evidence="4" id="KW-0396">Initiation factor</keyword>
<dbReference type="Gene3D" id="3.40.50.10470">
    <property type="entry name" value="Translation initiation factor eif-2b, domain 2"/>
    <property type="match status" value="1"/>
</dbReference>
<evidence type="ECO:0000313" key="11">
    <source>
        <dbReference type="Proteomes" id="UP000054560"/>
    </source>
</evidence>
<name>A0A0L0G6V9_9EUKA</name>
<evidence type="ECO:0000256" key="2">
    <source>
        <dbReference type="ARBA" id="ARBA00007251"/>
    </source>
</evidence>
<dbReference type="RefSeq" id="XP_014158657.1">
    <property type="nucleotide sequence ID" value="XM_014303182.1"/>
</dbReference>
<dbReference type="Pfam" id="PF01008">
    <property type="entry name" value="IF-2B"/>
    <property type="match status" value="1"/>
</dbReference>
<dbReference type="AlphaFoldDB" id="A0A0L0G6V9"/>
<dbReference type="InterPro" id="IPR000649">
    <property type="entry name" value="IF-2B-related"/>
</dbReference>
<dbReference type="PANTHER" id="PTHR10233">
    <property type="entry name" value="TRANSLATION INITIATION FACTOR EIF-2B"/>
    <property type="match status" value="1"/>
</dbReference>
<dbReference type="SUPFAM" id="SSF100950">
    <property type="entry name" value="NagB/RpiA/CoA transferase-like"/>
    <property type="match status" value="1"/>
</dbReference>
<evidence type="ECO:0000256" key="9">
    <source>
        <dbReference type="RuleBase" id="RU003814"/>
    </source>
</evidence>
<feature type="non-terminal residue" evidence="10">
    <location>
        <position position="1"/>
    </location>
</feature>
<comment type="similarity">
    <text evidence="2 9">Belongs to the eIF-2B alpha/beta/delta subunits family.</text>
</comment>
<dbReference type="EMBL" id="KQ241742">
    <property type="protein sequence ID" value="KNC84755.1"/>
    <property type="molecule type" value="Genomic_DNA"/>
</dbReference>
<comment type="subunit">
    <text evidence="8">Component of the translation initiation factor 2B (eIF2B) complex which is a heterodecamer of two sets of five different subunits: alpha, beta, gamma, delta and epsilon. Subunits alpha, beta and delta comprise a regulatory subcomplex and subunits epsilon and gamma comprise a catalytic subcomplex. Within the complex, the hexameric regulatory complex resides at the center, with the two heterodimeric catalytic subcomplexes bound on opposite sides.</text>
</comment>
<dbReference type="Proteomes" id="UP000054560">
    <property type="component" value="Unassembled WGS sequence"/>
</dbReference>
<proteinExistence type="inferred from homology"/>
<keyword evidence="3" id="KW-0963">Cytoplasm</keyword>
<evidence type="ECO:0000256" key="8">
    <source>
        <dbReference type="ARBA" id="ARBA00046432"/>
    </source>
</evidence>
<dbReference type="InterPro" id="IPR042529">
    <property type="entry name" value="IF_2B-like_C"/>
</dbReference>
<keyword evidence="11" id="KW-1185">Reference proteome</keyword>
<keyword evidence="5" id="KW-0648">Protein biosynthesis</keyword>
<protein>
    <recommendedName>
        <fullName evidence="6">Translation initiation factor eIF2B subunit delta</fullName>
    </recommendedName>
    <alternativeName>
        <fullName evidence="7">eIF2B GDP-GTP exchange factor subunit delta</fullName>
    </alternativeName>
</protein>
<evidence type="ECO:0000313" key="10">
    <source>
        <dbReference type="EMBL" id="KNC84755.1"/>
    </source>
</evidence>
<organism evidence="10 11">
    <name type="scientific">Sphaeroforma arctica JP610</name>
    <dbReference type="NCBI Taxonomy" id="667725"/>
    <lineage>
        <taxon>Eukaryota</taxon>
        <taxon>Ichthyosporea</taxon>
        <taxon>Ichthyophonida</taxon>
        <taxon>Sphaeroforma</taxon>
    </lineage>
</organism>
<evidence type="ECO:0000256" key="7">
    <source>
        <dbReference type="ARBA" id="ARBA00044356"/>
    </source>
</evidence>